<proteinExistence type="predicted"/>
<reference evidence="1 2" key="1">
    <citation type="journal article" date="2012" name="J. Bacteriol.">
        <title>Genome sequence of an alkane-degrading bacterium, Alcanivorax pacificus type strain W11-5, isolated from deep sea sediment.</title>
        <authorList>
            <person name="Lai Q."/>
            <person name="Shao Z."/>
        </authorList>
    </citation>
    <scope>NUCLEOTIDE SEQUENCE [LARGE SCALE GENOMIC DNA]</scope>
    <source>
        <strain evidence="1 2">W11-5</strain>
    </source>
</reference>
<dbReference type="EMBL" id="CP004387">
    <property type="protein sequence ID" value="AJD49741.1"/>
    <property type="molecule type" value="Genomic_DNA"/>
</dbReference>
<dbReference type="HOGENOM" id="CLU_2598246_0_0_6"/>
<gene>
    <name evidence="1" type="ORF">S7S_16645</name>
</gene>
<dbReference type="Proteomes" id="UP000006764">
    <property type="component" value="Chromosome"/>
</dbReference>
<accession>A0A0B4XRB6</accession>
<protein>
    <submittedName>
        <fullName evidence="1">Uncharacterized protein</fullName>
    </submittedName>
</protein>
<dbReference type="KEGG" id="apac:S7S_16645"/>
<dbReference type="AlphaFoldDB" id="A0A0B4XRB6"/>
<evidence type="ECO:0000313" key="2">
    <source>
        <dbReference type="Proteomes" id="UP000006764"/>
    </source>
</evidence>
<organism evidence="1 2">
    <name type="scientific">Isoalcanivorax pacificus W11-5</name>
    <dbReference type="NCBI Taxonomy" id="391936"/>
    <lineage>
        <taxon>Bacteria</taxon>
        <taxon>Pseudomonadati</taxon>
        <taxon>Pseudomonadota</taxon>
        <taxon>Gammaproteobacteria</taxon>
        <taxon>Oceanospirillales</taxon>
        <taxon>Alcanivoracaceae</taxon>
        <taxon>Isoalcanivorax</taxon>
    </lineage>
</organism>
<dbReference type="RefSeq" id="WP_008733101.1">
    <property type="nucleotide sequence ID" value="NZ_CP004387.1"/>
</dbReference>
<keyword evidence="2" id="KW-1185">Reference proteome</keyword>
<name>A0A0B4XRB6_9GAMM</name>
<sequence length="79" mass="8712">MNTEEISGLIDLLRQIKEQGGVDDSLAKEIGLAIEALERESECKMPLENICLVLGLISKVVAVLPEVQKAFEVLTKFLE</sequence>
<evidence type="ECO:0000313" key="1">
    <source>
        <dbReference type="EMBL" id="AJD49741.1"/>
    </source>
</evidence>